<evidence type="ECO:0000313" key="4">
    <source>
        <dbReference type="Proteomes" id="UP000717996"/>
    </source>
</evidence>
<name>A0A9P6YL75_RHIOR</name>
<feature type="compositionally biased region" description="Polar residues" evidence="2">
    <location>
        <begin position="209"/>
        <end position="232"/>
    </location>
</feature>
<feature type="region of interest" description="Disordered" evidence="2">
    <location>
        <begin position="294"/>
        <end position="327"/>
    </location>
</feature>
<keyword evidence="1" id="KW-0175">Coiled coil</keyword>
<feature type="compositionally biased region" description="Low complexity" evidence="2">
    <location>
        <begin position="294"/>
        <end position="312"/>
    </location>
</feature>
<reference evidence="3" key="1">
    <citation type="journal article" date="2020" name="Microb. Genom.">
        <title>Genetic diversity of clinical and environmental Mucorales isolates obtained from an investigation of mucormycosis cases among solid organ transplant recipients.</title>
        <authorList>
            <person name="Nguyen M.H."/>
            <person name="Kaul D."/>
            <person name="Muto C."/>
            <person name="Cheng S.J."/>
            <person name="Richter R.A."/>
            <person name="Bruno V.M."/>
            <person name="Liu G."/>
            <person name="Beyhan S."/>
            <person name="Sundermann A.J."/>
            <person name="Mounaud S."/>
            <person name="Pasculle A.W."/>
            <person name="Nierman W.C."/>
            <person name="Driscoll E."/>
            <person name="Cumbie R."/>
            <person name="Clancy C.J."/>
            <person name="Dupont C.L."/>
        </authorList>
    </citation>
    <scope>NUCLEOTIDE SEQUENCE</scope>
    <source>
        <strain evidence="3">GL16</strain>
    </source>
</reference>
<comment type="caution">
    <text evidence="3">The sequence shown here is derived from an EMBL/GenBank/DDBJ whole genome shotgun (WGS) entry which is preliminary data.</text>
</comment>
<accession>A0A9P6YL75</accession>
<evidence type="ECO:0000313" key="3">
    <source>
        <dbReference type="EMBL" id="KAG1550888.1"/>
    </source>
</evidence>
<feature type="compositionally biased region" description="Basic residues" evidence="2">
    <location>
        <begin position="199"/>
        <end position="208"/>
    </location>
</feature>
<dbReference type="OrthoDB" id="2265439at2759"/>
<feature type="coiled-coil region" evidence="1">
    <location>
        <begin position="117"/>
        <end position="144"/>
    </location>
</feature>
<evidence type="ECO:0000256" key="2">
    <source>
        <dbReference type="SAM" id="MobiDB-lite"/>
    </source>
</evidence>
<proteinExistence type="predicted"/>
<dbReference type="EMBL" id="JAANIT010000181">
    <property type="protein sequence ID" value="KAG1550888.1"/>
    <property type="molecule type" value="Genomic_DNA"/>
</dbReference>
<feature type="region of interest" description="Disordered" evidence="2">
    <location>
        <begin position="182"/>
        <end position="256"/>
    </location>
</feature>
<sequence length="355" mass="40860">MTTSTANEYWQCKGSYLTRKIVNQFKLSNISQDKQCFVINAALKGQRSLYEQDLKWKVTRKEDDNCELVLLFYFDKELASRLGSLTVYKVSSDQTTTLQQEWMENSVRHYQDLFDLNSALSARLHDVEELYEESKRNLKDIQARYAEAYFTNLNKYTQLLNAKKAKIRKLLGTDEEKNVTIDHLQIRKRPNENTESQLPKRHLKKQKITKASSQPLYVKPNRSNKITSSLSSHLRKEDRDKSEDEGEDDIEVSGSDLEDDLFTQTSSHLPSQLIPLMQPQPVPQEQLELTDKTSALPKTPSLPSSLLPTDLSEIPQSPLPLSEHDPSECLTATDFDKLFFDTDDEEEALLFTKTS</sequence>
<evidence type="ECO:0000256" key="1">
    <source>
        <dbReference type="SAM" id="Coils"/>
    </source>
</evidence>
<organism evidence="3 4">
    <name type="scientific">Rhizopus oryzae</name>
    <name type="common">Mucormycosis agent</name>
    <name type="synonym">Rhizopus arrhizus var. delemar</name>
    <dbReference type="NCBI Taxonomy" id="64495"/>
    <lineage>
        <taxon>Eukaryota</taxon>
        <taxon>Fungi</taxon>
        <taxon>Fungi incertae sedis</taxon>
        <taxon>Mucoromycota</taxon>
        <taxon>Mucoromycotina</taxon>
        <taxon>Mucoromycetes</taxon>
        <taxon>Mucorales</taxon>
        <taxon>Mucorineae</taxon>
        <taxon>Rhizopodaceae</taxon>
        <taxon>Rhizopus</taxon>
    </lineage>
</organism>
<evidence type="ECO:0008006" key="5">
    <source>
        <dbReference type="Google" id="ProtNLM"/>
    </source>
</evidence>
<feature type="compositionally biased region" description="Acidic residues" evidence="2">
    <location>
        <begin position="243"/>
        <end position="256"/>
    </location>
</feature>
<protein>
    <recommendedName>
        <fullName evidence="5">DNA repair protein XRCC4</fullName>
    </recommendedName>
</protein>
<dbReference type="Proteomes" id="UP000717996">
    <property type="component" value="Unassembled WGS sequence"/>
</dbReference>
<gene>
    <name evidence="3" type="ORF">G6F51_002175</name>
</gene>
<dbReference type="AlphaFoldDB" id="A0A9P6YL75"/>